<gene>
    <name evidence="2" type="ORF">CPter291_2510</name>
</gene>
<feature type="transmembrane region" description="Helical" evidence="1">
    <location>
        <begin position="12"/>
        <end position="33"/>
    </location>
</feature>
<evidence type="ECO:0000313" key="3">
    <source>
        <dbReference type="Proteomes" id="UP000074914"/>
    </source>
</evidence>
<reference evidence="2 3" key="1">
    <citation type="submission" date="2015-11" db="EMBL/GenBank/DDBJ databases">
        <title>Exploring the genomic traits of fungus-feeding bacterial genus Collimonas.</title>
        <authorList>
            <person name="Song C."/>
            <person name="Schmidt R."/>
            <person name="de Jager V."/>
            <person name="Krzyzanowska D."/>
            <person name="Jongedijk E."/>
            <person name="Cankar K."/>
            <person name="Beekwilder J."/>
            <person name="van Veen A."/>
            <person name="de Boer W."/>
            <person name="van Veen J.A."/>
            <person name="Garbeva P."/>
        </authorList>
    </citation>
    <scope>NUCLEOTIDE SEQUENCE [LARGE SCALE GENOMIC DNA]</scope>
    <source>
        <strain evidence="2 3">Ter291</strain>
    </source>
</reference>
<accession>A0ABM5Z6Q7</accession>
<organism evidence="2 3">
    <name type="scientific">Collimonas pratensis</name>
    <dbReference type="NCBI Taxonomy" id="279113"/>
    <lineage>
        <taxon>Bacteria</taxon>
        <taxon>Pseudomonadati</taxon>
        <taxon>Pseudomonadota</taxon>
        <taxon>Betaproteobacteria</taxon>
        <taxon>Burkholderiales</taxon>
        <taxon>Oxalobacteraceae</taxon>
        <taxon>Collimonas</taxon>
    </lineage>
</organism>
<dbReference type="Proteomes" id="UP000074914">
    <property type="component" value="Chromosome"/>
</dbReference>
<evidence type="ECO:0000313" key="2">
    <source>
        <dbReference type="EMBL" id="AMP14767.1"/>
    </source>
</evidence>
<keyword evidence="1" id="KW-1133">Transmembrane helix</keyword>
<keyword evidence="1" id="KW-0472">Membrane</keyword>
<evidence type="ECO:0000256" key="1">
    <source>
        <dbReference type="SAM" id="Phobius"/>
    </source>
</evidence>
<keyword evidence="1" id="KW-0812">Transmembrane</keyword>
<name>A0ABM5Z6Q7_9BURK</name>
<dbReference type="EMBL" id="CP013236">
    <property type="protein sequence ID" value="AMP14767.1"/>
    <property type="molecule type" value="Genomic_DNA"/>
</dbReference>
<sequence length="51" mass="5871">MSALLFYRSVSETISCYFAPFSIIVASAIYISGKERKLLLTRSIFIHRRIT</sequence>
<protein>
    <submittedName>
        <fullName evidence="2">Uncharacterized protein</fullName>
    </submittedName>
</protein>
<proteinExistence type="predicted"/>
<keyword evidence="3" id="KW-1185">Reference proteome</keyword>